<gene>
    <name evidence="1" type="ORF">BJY01DRAFT_255313</name>
</gene>
<accession>A0ABR4ILE2</accession>
<name>A0ABR4ILE2_9EURO</name>
<evidence type="ECO:0000313" key="2">
    <source>
        <dbReference type="Proteomes" id="UP001610446"/>
    </source>
</evidence>
<reference evidence="1 2" key="1">
    <citation type="submission" date="2024-07" db="EMBL/GenBank/DDBJ databases">
        <title>Section-level genome sequencing and comparative genomics of Aspergillus sections Usti and Cavernicolus.</title>
        <authorList>
            <consortium name="Lawrence Berkeley National Laboratory"/>
            <person name="Nybo J.L."/>
            <person name="Vesth T.C."/>
            <person name="Theobald S."/>
            <person name="Frisvad J.C."/>
            <person name="Larsen T.O."/>
            <person name="Kjaerboelling I."/>
            <person name="Rothschild-Mancinelli K."/>
            <person name="Lyhne E.K."/>
            <person name="Kogle M.E."/>
            <person name="Barry K."/>
            <person name="Clum A."/>
            <person name="Na H."/>
            <person name="Ledsgaard L."/>
            <person name="Lin J."/>
            <person name="Lipzen A."/>
            <person name="Kuo A."/>
            <person name="Riley R."/>
            <person name="Mondo S."/>
            <person name="Labutti K."/>
            <person name="Haridas S."/>
            <person name="Pangalinan J."/>
            <person name="Salamov A.A."/>
            <person name="Simmons B.A."/>
            <person name="Magnuson J.K."/>
            <person name="Chen J."/>
            <person name="Drula E."/>
            <person name="Henrissat B."/>
            <person name="Wiebenga A."/>
            <person name="Lubbers R.J."/>
            <person name="Gomes A.C."/>
            <person name="Makela M.R."/>
            <person name="Stajich J."/>
            <person name="Grigoriev I.V."/>
            <person name="Mortensen U.H."/>
            <person name="De Vries R.P."/>
            <person name="Baker S.E."/>
            <person name="Andersen M.R."/>
        </authorList>
    </citation>
    <scope>NUCLEOTIDE SEQUENCE [LARGE SCALE GENOMIC DNA]</scope>
    <source>
        <strain evidence="1 2">CBS 123904</strain>
    </source>
</reference>
<organism evidence="1 2">
    <name type="scientific">Aspergillus pseudoustus</name>
    <dbReference type="NCBI Taxonomy" id="1810923"/>
    <lineage>
        <taxon>Eukaryota</taxon>
        <taxon>Fungi</taxon>
        <taxon>Dikarya</taxon>
        <taxon>Ascomycota</taxon>
        <taxon>Pezizomycotina</taxon>
        <taxon>Eurotiomycetes</taxon>
        <taxon>Eurotiomycetidae</taxon>
        <taxon>Eurotiales</taxon>
        <taxon>Aspergillaceae</taxon>
        <taxon>Aspergillus</taxon>
        <taxon>Aspergillus subgen. Nidulantes</taxon>
    </lineage>
</organism>
<comment type="caution">
    <text evidence="1">The sequence shown here is derived from an EMBL/GenBank/DDBJ whole genome shotgun (WGS) entry which is preliminary data.</text>
</comment>
<evidence type="ECO:0000313" key="1">
    <source>
        <dbReference type="EMBL" id="KAL2828573.1"/>
    </source>
</evidence>
<sequence>MSPTGSPWLHPSFGATSINFVHVDPAQEIPPPRTLGRAPHLGRNRALGMWGFGVRQEARLRRRGGSLMKREMMFPMADFFPRGLRLQSGAVDPSVALPALTDLEYCRLAGEA</sequence>
<protein>
    <submittedName>
        <fullName evidence="1">Uncharacterized protein</fullName>
    </submittedName>
</protein>
<keyword evidence="2" id="KW-1185">Reference proteome</keyword>
<proteinExistence type="predicted"/>
<dbReference type="Proteomes" id="UP001610446">
    <property type="component" value="Unassembled WGS sequence"/>
</dbReference>
<dbReference type="EMBL" id="JBFXLU010000359">
    <property type="protein sequence ID" value="KAL2828573.1"/>
    <property type="molecule type" value="Genomic_DNA"/>
</dbReference>